<evidence type="ECO:0000256" key="1">
    <source>
        <dbReference type="ARBA" id="ARBA00022603"/>
    </source>
</evidence>
<dbReference type="Gene3D" id="3.90.1580.10">
    <property type="entry name" value="paralog of FGE (formylglycine-generating enzyme)"/>
    <property type="match status" value="2"/>
</dbReference>
<proteinExistence type="predicted"/>
<reference evidence="7" key="1">
    <citation type="submission" date="2021-01" db="EMBL/GenBank/DDBJ databases">
        <title>Adiantum capillus-veneris genome.</title>
        <authorList>
            <person name="Fang Y."/>
            <person name="Liao Q."/>
        </authorList>
    </citation>
    <scope>NUCLEOTIDE SEQUENCE</scope>
    <source>
        <strain evidence="7">H3</strain>
        <tissue evidence="7">Leaf</tissue>
    </source>
</reference>
<keyword evidence="2" id="KW-0808">Transferase</keyword>
<dbReference type="InterPro" id="IPR029063">
    <property type="entry name" value="SAM-dependent_MTases_sf"/>
</dbReference>
<dbReference type="SUPFAM" id="SSF53335">
    <property type="entry name" value="S-adenosyl-L-methionine-dependent methyltransferases"/>
    <property type="match status" value="1"/>
</dbReference>
<dbReference type="EMBL" id="JABFUD020000024">
    <property type="protein sequence ID" value="KAI5060176.1"/>
    <property type="molecule type" value="Genomic_DNA"/>
</dbReference>
<dbReference type="Pfam" id="PF03781">
    <property type="entry name" value="FGE-sulfatase"/>
    <property type="match status" value="2"/>
</dbReference>
<feature type="domain" description="Sulfatase-modifying factor enzyme-like" evidence="4">
    <location>
        <begin position="645"/>
        <end position="713"/>
    </location>
</feature>
<dbReference type="InterPro" id="IPR019257">
    <property type="entry name" value="MeTrfase_dom"/>
</dbReference>
<accession>A0A9D4U318</accession>
<evidence type="ECO:0000313" key="7">
    <source>
        <dbReference type="EMBL" id="KAI5060694.1"/>
    </source>
</evidence>
<evidence type="ECO:0000313" key="8">
    <source>
        <dbReference type="Proteomes" id="UP000886520"/>
    </source>
</evidence>
<dbReference type="PANTHER" id="PTHR43397:SF1">
    <property type="entry name" value="ERGOTHIONEINE BIOSYNTHESIS PROTEIN 1"/>
    <property type="match status" value="1"/>
</dbReference>
<keyword evidence="8" id="KW-1185">Reference proteome</keyword>
<dbReference type="CDD" id="cd02440">
    <property type="entry name" value="AdoMet_MTases"/>
    <property type="match status" value="1"/>
</dbReference>
<dbReference type="OrthoDB" id="659at2759"/>
<dbReference type="InterPro" id="IPR005532">
    <property type="entry name" value="SUMF_dom"/>
</dbReference>
<name>A0A9D4U318_ADICA</name>
<dbReference type="Gene3D" id="3.40.50.150">
    <property type="entry name" value="Vaccinia Virus protein VP39"/>
    <property type="match status" value="1"/>
</dbReference>
<protein>
    <submittedName>
        <fullName evidence="7">Uncharacterized protein</fullName>
    </submittedName>
</protein>
<dbReference type="PANTHER" id="PTHR43397">
    <property type="entry name" value="ERGOTHIONEINE BIOSYNTHESIS PROTEIN 1"/>
    <property type="match status" value="1"/>
</dbReference>
<organism evidence="7 8">
    <name type="scientific">Adiantum capillus-veneris</name>
    <name type="common">Maidenhair fern</name>
    <dbReference type="NCBI Taxonomy" id="13818"/>
    <lineage>
        <taxon>Eukaryota</taxon>
        <taxon>Viridiplantae</taxon>
        <taxon>Streptophyta</taxon>
        <taxon>Embryophyta</taxon>
        <taxon>Tracheophyta</taxon>
        <taxon>Polypodiopsida</taxon>
        <taxon>Polypodiidae</taxon>
        <taxon>Polypodiales</taxon>
        <taxon>Pteridineae</taxon>
        <taxon>Pteridaceae</taxon>
        <taxon>Vittarioideae</taxon>
        <taxon>Adiantum</taxon>
    </lineage>
</organism>
<evidence type="ECO:0000259" key="4">
    <source>
        <dbReference type="Pfam" id="PF03781"/>
    </source>
</evidence>
<feature type="region of interest" description="Disordered" evidence="3">
    <location>
        <begin position="465"/>
        <end position="484"/>
    </location>
</feature>
<dbReference type="InterPro" id="IPR051128">
    <property type="entry name" value="EgtD_Methyltrsf_superfamily"/>
</dbReference>
<keyword evidence="1" id="KW-0489">Methyltransferase</keyword>
<comment type="caution">
    <text evidence="7">The sequence shown here is derived from an EMBL/GenBank/DDBJ whole genome shotgun (WGS) entry which is preliminary data.</text>
</comment>
<evidence type="ECO:0000313" key="6">
    <source>
        <dbReference type="EMBL" id="KAI5060176.1"/>
    </source>
</evidence>
<dbReference type="AlphaFoldDB" id="A0A9D4U318"/>
<dbReference type="InterPro" id="IPR042095">
    <property type="entry name" value="SUMF_sf"/>
</dbReference>
<dbReference type="GO" id="GO:0032259">
    <property type="term" value="P:methylation"/>
    <property type="evidence" value="ECO:0007669"/>
    <property type="project" value="UniProtKB-KW"/>
</dbReference>
<sequence length="741" mass="84435">MGALAGPFQEVLEGLQRSSSKQIPFSLLYDDKGSELYEQIVELDEYYPYAAETHLLEEYAPLIVRSIPADCVLVELGCGSATKSGYLLNAFHSLHGRCHYVGIDVSQSFLKQAHTNLLGNVHGLKPSSLHFIQADYMEGLTQARQAFPNKLFCVMWLGSSIGNLVAEDAVSFLKKTLSIVGPNCLLFLCADQWKDTSTLYKAYHDDKGVTEAFIKNGMKNALALLGHTVSKEELDSWSYHVQINSKLRRVEMWVTFPSGLCIQKHNVHIRRGESVLVEFSRKFTVQDLQELATRSNFYIQGAWRSGLYGCQILYSNIEALRSCWNDTDTFFDSISDWKLKPIDLRHPFLFYYGHLSAFTKLKLFDEMEVTEMDIMFSRGIDPSVLDPFKCHNHPQVPPEWPSREALCAYVGQVRSMVTKAVMDGTIPMRLVCFLLEHERMHHETLAYMLSQQIKANFKRTFSTNIGSNGESNGQKQDGVNSNDGAIPKCNIPNVKILPGKISMGSQQSDSMFVWDNEVPLVETFVTDAFIVSRWPVSIEEYMEFVRDGGYDRKHLWENEDFVHFKENGYKWPATWSYLGGDFYIHGHATTKHWKEIASEPVFVSLAEAQAYCKWAGDFRVMKEEEYHRALVEDGQAVHALREGGWEWTSTPFKGFPGFKAMSEYEEYSSDFFDGQHFVLKGSSPATHPALIRDSFRNFYQRQYRYVFAKFRCCKALANEALAQADSNGSNSHYRSAVFGHV</sequence>
<evidence type="ECO:0000256" key="3">
    <source>
        <dbReference type="SAM" id="MobiDB-lite"/>
    </source>
</evidence>
<dbReference type="Proteomes" id="UP000886520">
    <property type="component" value="Chromosome 24"/>
</dbReference>
<dbReference type="EMBL" id="JABFUD020000024">
    <property type="protein sequence ID" value="KAI5060694.1"/>
    <property type="molecule type" value="Genomic_DNA"/>
</dbReference>
<feature type="compositionally biased region" description="Polar residues" evidence="3">
    <location>
        <begin position="465"/>
        <end position="483"/>
    </location>
</feature>
<evidence type="ECO:0000256" key="2">
    <source>
        <dbReference type="ARBA" id="ARBA00022679"/>
    </source>
</evidence>
<dbReference type="Pfam" id="PF10017">
    <property type="entry name" value="Methyltransf_33"/>
    <property type="match status" value="1"/>
</dbReference>
<dbReference type="SUPFAM" id="SSF56436">
    <property type="entry name" value="C-type lectin-like"/>
    <property type="match status" value="1"/>
</dbReference>
<dbReference type="InterPro" id="IPR016187">
    <property type="entry name" value="CTDL_fold"/>
</dbReference>
<feature type="domain" description="Histidine-specific methyltransferase SAM-dependent" evidence="5">
    <location>
        <begin position="9"/>
        <end position="304"/>
    </location>
</feature>
<feature type="domain" description="Sulfatase-modifying factor enzyme-like" evidence="4">
    <location>
        <begin position="494"/>
        <end position="630"/>
    </location>
</feature>
<dbReference type="GO" id="GO:0008168">
    <property type="term" value="F:methyltransferase activity"/>
    <property type="evidence" value="ECO:0007669"/>
    <property type="project" value="UniProtKB-KW"/>
</dbReference>
<evidence type="ECO:0000259" key="5">
    <source>
        <dbReference type="Pfam" id="PF10017"/>
    </source>
</evidence>
<gene>
    <name evidence="6" type="ORF">GOP47_0024596</name>
    <name evidence="7" type="ORF">GOP47_0025114</name>
</gene>